<dbReference type="CDD" id="cd14438">
    <property type="entry name" value="Hip_N"/>
    <property type="match status" value="1"/>
</dbReference>
<keyword evidence="14" id="KW-1185">Reference proteome</keyword>
<dbReference type="InterPro" id="IPR013766">
    <property type="entry name" value="Thioredoxin_domain"/>
</dbReference>
<dbReference type="AlphaFoldDB" id="A0AAW1J2L9"/>
<dbReference type="InterPro" id="IPR036249">
    <property type="entry name" value="Thioredoxin-like_sf"/>
</dbReference>
<evidence type="ECO:0000256" key="8">
    <source>
        <dbReference type="ARBA" id="ARBA00074081"/>
    </source>
</evidence>
<feature type="domain" description="Thioredoxin" evidence="12">
    <location>
        <begin position="240"/>
        <end position="365"/>
    </location>
</feature>
<evidence type="ECO:0000256" key="1">
    <source>
        <dbReference type="ARBA" id="ARBA00008987"/>
    </source>
</evidence>
<dbReference type="InterPro" id="IPR019734">
    <property type="entry name" value="TPR_rpt"/>
</dbReference>
<dbReference type="Gene3D" id="6.10.250.3420">
    <property type="match status" value="1"/>
</dbReference>
<evidence type="ECO:0000256" key="9">
    <source>
        <dbReference type="ARBA" id="ARBA00076793"/>
    </source>
</evidence>
<dbReference type="FunFam" id="3.40.30.10:FF:000240">
    <property type="entry name" value="TPR repeat-containing thioredoxin TDX"/>
    <property type="match status" value="1"/>
</dbReference>
<dbReference type="InterPro" id="IPR017937">
    <property type="entry name" value="Thioredoxin_CS"/>
</dbReference>
<keyword evidence="11" id="KW-0175">Coiled coil</keyword>
<evidence type="ECO:0000256" key="10">
    <source>
        <dbReference type="PROSITE-ProRule" id="PRU00339"/>
    </source>
</evidence>
<dbReference type="SUPFAM" id="SSF52833">
    <property type="entry name" value="Thioredoxin-like"/>
    <property type="match status" value="1"/>
</dbReference>
<evidence type="ECO:0000259" key="12">
    <source>
        <dbReference type="PROSITE" id="PS51352"/>
    </source>
</evidence>
<dbReference type="Gene3D" id="3.40.30.10">
    <property type="entry name" value="Glutaredoxin"/>
    <property type="match status" value="1"/>
</dbReference>
<accession>A0AAW1J2L9</accession>
<dbReference type="FunFam" id="1.25.40.10:FF:000112">
    <property type="entry name" value="FAM10 family protein"/>
    <property type="match status" value="1"/>
</dbReference>
<dbReference type="GO" id="GO:0016667">
    <property type="term" value="F:oxidoreductase activity, acting on a sulfur group of donors"/>
    <property type="evidence" value="ECO:0007669"/>
    <property type="project" value="UniProtKB-ARBA"/>
</dbReference>
<keyword evidence="6" id="KW-1015">Disulfide bond</keyword>
<evidence type="ECO:0000256" key="5">
    <source>
        <dbReference type="ARBA" id="ARBA00022982"/>
    </source>
</evidence>
<dbReference type="GO" id="GO:0030544">
    <property type="term" value="F:Hsp70 protein binding"/>
    <property type="evidence" value="ECO:0007669"/>
    <property type="project" value="TreeGrafter"/>
</dbReference>
<keyword evidence="4 10" id="KW-0802">TPR repeat</keyword>
<dbReference type="SMART" id="SM00028">
    <property type="entry name" value="TPR"/>
    <property type="match status" value="3"/>
</dbReference>
<dbReference type="GO" id="GO:0046983">
    <property type="term" value="F:protein dimerization activity"/>
    <property type="evidence" value="ECO:0007669"/>
    <property type="project" value="InterPro"/>
</dbReference>
<gene>
    <name evidence="13" type="ORF">RND81_08G011700</name>
</gene>
<dbReference type="PANTHER" id="PTHR45883:SF7">
    <property type="entry name" value="TPR REPEAT-CONTAINING THIOREDOXIN TDX"/>
    <property type="match status" value="1"/>
</dbReference>
<evidence type="ECO:0000313" key="13">
    <source>
        <dbReference type="EMBL" id="KAK9697048.1"/>
    </source>
</evidence>
<keyword evidence="2" id="KW-0813">Transport</keyword>
<evidence type="ECO:0000313" key="14">
    <source>
        <dbReference type="Proteomes" id="UP001443914"/>
    </source>
</evidence>
<keyword evidence="3" id="KW-0677">Repeat</keyword>
<dbReference type="CDD" id="cd02947">
    <property type="entry name" value="TRX_family"/>
    <property type="match status" value="1"/>
</dbReference>
<evidence type="ECO:0000256" key="7">
    <source>
        <dbReference type="ARBA" id="ARBA00023284"/>
    </source>
</evidence>
<dbReference type="InterPro" id="IPR011990">
    <property type="entry name" value="TPR-like_helical_dom_sf"/>
</dbReference>
<dbReference type="Gene3D" id="1.25.40.10">
    <property type="entry name" value="Tetratricopeptide repeat domain"/>
    <property type="match status" value="1"/>
</dbReference>
<dbReference type="GO" id="GO:0000118">
    <property type="term" value="C:histone deacetylase complex"/>
    <property type="evidence" value="ECO:0007669"/>
    <property type="project" value="TreeGrafter"/>
</dbReference>
<dbReference type="Pfam" id="PF18253">
    <property type="entry name" value="HipN"/>
    <property type="match status" value="1"/>
</dbReference>
<comment type="similarity">
    <text evidence="1">Belongs to the thioredoxin family.</text>
</comment>
<evidence type="ECO:0000256" key="6">
    <source>
        <dbReference type="ARBA" id="ARBA00023157"/>
    </source>
</evidence>
<evidence type="ECO:0000256" key="4">
    <source>
        <dbReference type="ARBA" id="ARBA00022803"/>
    </source>
</evidence>
<dbReference type="PROSITE" id="PS51352">
    <property type="entry name" value="THIOREDOXIN_2"/>
    <property type="match status" value="1"/>
</dbReference>
<dbReference type="InterPro" id="IPR034649">
    <property type="entry name" value="Hip_N"/>
</dbReference>
<name>A0AAW1J2L9_SAPOF</name>
<dbReference type="PROSITE" id="PS00194">
    <property type="entry name" value="THIOREDOXIN_1"/>
    <property type="match status" value="1"/>
</dbReference>
<dbReference type="Pfam" id="PF00085">
    <property type="entry name" value="Thioredoxin"/>
    <property type="match status" value="1"/>
</dbReference>
<dbReference type="PROSITE" id="PS50005">
    <property type="entry name" value="TPR"/>
    <property type="match status" value="1"/>
</dbReference>
<dbReference type="PANTHER" id="PTHR45883">
    <property type="entry name" value="HSC70-INTERACTING PROTEIN"/>
    <property type="match status" value="1"/>
</dbReference>
<sequence>MEAEKIDEIKVLINQLKSDASLVHHPSLSFFRTYILSLGASIPPLSTSGSHVILDDEAEDPIVESDIELDETDVVEPDNDPPLSMGDPSVEVSEENQDAAQALKSKALVALSDGQVDEALGLLTDAIMLNPCSAILYATRGNVLLKLKKPNAAIQDANAAFQINPDSAKAYKVRGMARAMLGMWEDAAKDLRIASKLDYDEDIDSVLRKVESNANKIESHRRKYVRLRNEREVRKNEREKQRQREAQAAQLKSSLKDGHVISTHSKTELEKRLTAAAKLDRLAILYFTATWCGPCRTISPVYSTLAAKYPHVVFLKVDIDEVRDAAAKWNVASVPTFFFVKNGKEMDRVVGADKSSLEKKIAQYT</sequence>
<dbReference type="Proteomes" id="UP001443914">
    <property type="component" value="Unassembled WGS sequence"/>
</dbReference>
<protein>
    <recommendedName>
        <fullName evidence="8">TPR repeat-containing thioredoxin TDX</fullName>
    </recommendedName>
    <alternativeName>
        <fullName evidence="9">Tetratricoredoxin</fullName>
    </alternativeName>
</protein>
<comment type="caution">
    <text evidence="13">The sequence shown here is derived from an EMBL/GenBank/DDBJ whole genome shotgun (WGS) entry which is preliminary data.</text>
</comment>
<feature type="coiled-coil region" evidence="11">
    <location>
        <begin position="210"/>
        <end position="249"/>
    </location>
</feature>
<keyword evidence="5" id="KW-0249">Electron transport</keyword>
<dbReference type="SUPFAM" id="SSF48452">
    <property type="entry name" value="TPR-like"/>
    <property type="match status" value="1"/>
</dbReference>
<proteinExistence type="inferred from homology"/>
<reference evidence="13" key="1">
    <citation type="submission" date="2024-03" db="EMBL/GenBank/DDBJ databases">
        <title>WGS assembly of Saponaria officinalis var. Norfolk2.</title>
        <authorList>
            <person name="Jenkins J."/>
            <person name="Shu S."/>
            <person name="Grimwood J."/>
            <person name="Barry K."/>
            <person name="Goodstein D."/>
            <person name="Schmutz J."/>
            <person name="Leebens-Mack J."/>
            <person name="Osbourn A."/>
        </authorList>
    </citation>
    <scope>NUCLEOTIDE SEQUENCE [LARGE SCALE GENOMIC DNA]</scope>
    <source>
        <strain evidence="13">JIC</strain>
    </source>
</reference>
<keyword evidence="7" id="KW-0676">Redox-active center</keyword>
<evidence type="ECO:0000256" key="11">
    <source>
        <dbReference type="SAM" id="Coils"/>
    </source>
</evidence>
<dbReference type="GO" id="GO:0006950">
    <property type="term" value="P:response to stress"/>
    <property type="evidence" value="ECO:0007669"/>
    <property type="project" value="UniProtKB-ARBA"/>
</dbReference>
<organism evidence="13 14">
    <name type="scientific">Saponaria officinalis</name>
    <name type="common">Common soapwort</name>
    <name type="synonym">Lychnis saponaria</name>
    <dbReference type="NCBI Taxonomy" id="3572"/>
    <lineage>
        <taxon>Eukaryota</taxon>
        <taxon>Viridiplantae</taxon>
        <taxon>Streptophyta</taxon>
        <taxon>Embryophyta</taxon>
        <taxon>Tracheophyta</taxon>
        <taxon>Spermatophyta</taxon>
        <taxon>Magnoliopsida</taxon>
        <taxon>eudicotyledons</taxon>
        <taxon>Gunneridae</taxon>
        <taxon>Pentapetalae</taxon>
        <taxon>Caryophyllales</taxon>
        <taxon>Caryophyllaceae</taxon>
        <taxon>Caryophylleae</taxon>
        <taxon>Saponaria</taxon>
    </lineage>
</organism>
<dbReference type="EMBL" id="JBDFQZ010000008">
    <property type="protein sequence ID" value="KAK9697048.1"/>
    <property type="molecule type" value="Genomic_DNA"/>
</dbReference>
<feature type="repeat" description="TPR" evidence="10">
    <location>
        <begin position="134"/>
        <end position="167"/>
    </location>
</feature>
<evidence type="ECO:0000256" key="2">
    <source>
        <dbReference type="ARBA" id="ARBA00022448"/>
    </source>
</evidence>
<evidence type="ECO:0000256" key="3">
    <source>
        <dbReference type="ARBA" id="ARBA00022737"/>
    </source>
</evidence>